<dbReference type="RefSeq" id="WP_184863042.1">
    <property type="nucleotide sequence ID" value="NZ_BAAAWY010000003.1"/>
</dbReference>
<gene>
    <name evidence="3" type="ORF">BJ998_003554</name>
</gene>
<dbReference type="InterPro" id="IPR052018">
    <property type="entry name" value="PHP_domain"/>
</dbReference>
<name>A0A7W9NHP8_9PSEU</name>
<dbReference type="CDD" id="cd07432">
    <property type="entry name" value="PHP_HisPPase"/>
    <property type="match status" value="1"/>
</dbReference>
<dbReference type="Gene3D" id="3.20.20.140">
    <property type="entry name" value="Metal-dependent hydrolases"/>
    <property type="match status" value="1"/>
</dbReference>
<dbReference type="SUPFAM" id="SSF89550">
    <property type="entry name" value="PHP domain-like"/>
    <property type="match status" value="1"/>
</dbReference>
<protein>
    <recommendedName>
        <fullName evidence="2">Polymerase/histidinol phosphatase N-terminal domain-containing protein</fullName>
    </recommendedName>
</protein>
<dbReference type="NCBIfam" id="NF038032">
    <property type="entry name" value="CehA_McbA_metalo"/>
    <property type="match status" value="1"/>
</dbReference>
<keyword evidence="1" id="KW-0732">Signal</keyword>
<organism evidence="3 4">
    <name type="scientific">Kutzneria kofuensis</name>
    <dbReference type="NCBI Taxonomy" id="103725"/>
    <lineage>
        <taxon>Bacteria</taxon>
        <taxon>Bacillati</taxon>
        <taxon>Actinomycetota</taxon>
        <taxon>Actinomycetes</taxon>
        <taxon>Pseudonocardiales</taxon>
        <taxon>Pseudonocardiaceae</taxon>
        <taxon>Kutzneria</taxon>
    </lineage>
</organism>
<dbReference type="EMBL" id="JACHIR010000001">
    <property type="protein sequence ID" value="MBB5892358.1"/>
    <property type="molecule type" value="Genomic_DNA"/>
</dbReference>
<dbReference type="SMART" id="SM00481">
    <property type="entry name" value="POLIIIAc"/>
    <property type="match status" value="1"/>
</dbReference>
<comment type="caution">
    <text evidence="3">The sequence shown here is derived from an EMBL/GenBank/DDBJ whole genome shotgun (WGS) entry which is preliminary data.</text>
</comment>
<dbReference type="InterPro" id="IPR006311">
    <property type="entry name" value="TAT_signal"/>
</dbReference>
<dbReference type="PROSITE" id="PS51318">
    <property type="entry name" value="TAT"/>
    <property type="match status" value="1"/>
</dbReference>
<dbReference type="PANTHER" id="PTHR42924:SF3">
    <property type="entry name" value="POLYMERASE_HISTIDINOL PHOSPHATASE N-TERMINAL DOMAIN-CONTAINING PROTEIN"/>
    <property type="match status" value="1"/>
</dbReference>
<reference evidence="3 4" key="1">
    <citation type="submission" date="2020-08" db="EMBL/GenBank/DDBJ databases">
        <title>Sequencing the genomes of 1000 actinobacteria strains.</title>
        <authorList>
            <person name="Klenk H.-P."/>
        </authorList>
    </citation>
    <scope>NUCLEOTIDE SEQUENCE [LARGE SCALE GENOMIC DNA]</scope>
    <source>
        <strain evidence="3 4">DSM 43851</strain>
    </source>
</reference>
<dbReference type="InterPro" id="IPR016195">
    <property type="entry name" value="Pol/histidinol_Pase-like"/>
</dbReference>
<feature type="domain" description="Polymerase/histidinol phosphatase N-terminal" evidence="2">
    <location>
        <begin position="189"/>
        <end position="253"/>
    </location>
</feature>
<dbReference type="Proteomes" id="UP000585638">
    <property type="component" value="Unassembled WGS sequence"/>
</dbReference>
<proteinExistence type="predicted"/>
<evidence type="ECO:0000256" key="1">
    <source>
        <dbReference type="SAM" id="SignalP"/>
    </source>
</evidence>
<evidence type="ECO:0000313" key="3">
    <source>
        <dbReference type="EMBL" id="MBB5892358.1"/>
    </source>
</evidence>
<dbReference type="AlphaFoldDB" id="A0A7W9NHP8"/>
<feature type="chain" id="PRO_5031082306" description="Polymerase/histidinol phosphatase N-terminal domain-containing protein" evidence="1">
    <location>
        <begin position="31"/>
        <end position="482"/>
    </location>
</feature>
<accession>A0A7W9NHP8</accession>
<keyword evidence="4" id="KW-1185">Reference proteome</keyword>
<sequence length="482" mass="52472">MSINRRALLRAGGALAAGAVGTMLPGIAFAEGTDGSEQTITVTGRFEPGAPDWYYLPVDVPRGVAELTVVYSYDRPQVPPGQLGNALDFGVFGPAGHELGNHHGFRGWSGGARDRFTISASDATPGYLPGPIDPGTWHVILGPYTVAEQGLNYRVDITLRFGPPGAPFQVKPAPSFAPARRRGRDWYRGDGHLHTVYSDGKRTPDELVAAARAAGLDFIISTEHNSPSASLQWGRHATEDLLILNGEEVTTRSGHWPAWNLPMGRWIDWRYRDTEPNDFRRFVNEVHSVGGLVVAAHPYAPCIGCSFEFRYDLVDAIEVWNGPWTEDDEKTLQAWDAMLREGRWIPAVGDSDAHAEPQVVGLPHNVVLAEDLFGPFLFAGLKAGHTWIAESAQVQLSLMVTDGRRSAGIGETLRTGRPVTVHVEVDGVPGTQTRVLNQTGVVHAGAGSVEFATSPADSDWIRVEVRRGEQMVALTNPVFLRR</sequence>
<dbReference type="PANTHER" id="PTHR42924">
    <property type="entry name" value="EXONUCLEASE"/>
    <property type="match status" value="1"/>
</dbReference>
<dbReference type="GO" id="GO:0004534">
    <property type="term" value="F:5'-3' RNA exonuclease activity"/>
    <property type="evidence" value="ECO:0007669"/>
    <property type="project" value="TreeGrafter"/>
</dbReference>
<evidence type="ECO:0000259" key="2">
    <source>
        <dbReference type="SMART" id="SM00481"/>
    </source>
</evidence>
<dbReference type="GO" id="GO:0035312">
    <property type="term" value="F:5'-3' DNA exonuclease activity"/>
    <property type="evidence" value="ECO:0007669"/>
    <property type="project" value="TreeGrafter"/>
</dbReference>
<dbReference type="InterPro" id="IPR003141">
    <property type="entry name" value="Pol/His_phosphatase_N"/>
</dbReference>
<evidence type="ECO:0000313" key="4">
    <source>
        <dbReference type="Proteomes" id="UP000585638"/>
    </source>
</evidence>
<feature type="signal peptide" evidence="1">
    <location>
        <begin position="1"/>
        <end position="30"/>
    </location>
</feature>